<keyword evidence="1" id="KW-0648">Protein biosynthesis</keyword>
<name>A0ABZ3BX74_9GAMM</name>
<dbReference type="GO" id="GO:0003746">
    <property type="term" value="F:translation elongation factor activity"/>
    <property type="evidence" value="ECO:0007669"/>
    <property type="project" value="UniProtKB-KW"/>
</dbReference>
<dbReference type="EMBL" id="CP150637">
    <property type="protein sequence ID" value="WZW87118.1"/>
    <property type="molecule type" value="Genomic_DNA"/>
</dbReference>
<sequence length="171" mass="19590">MTPIPLLDDDTLCARLIATLADAFPDLMIQGGADEPFYEAAKEEQKAILYFRSNYPRSLLHELSHYCLAGNRRRMLDDFGYWYFPCGRTEEEQILFEKVEARPQGLEKAFCEAIGLKFSPSLDDFSGRPASERFLSNLESAYQEMMTNPPPTAKRALIALRSLFRSKLEKH</sequence>
<dbReference type="Proteomes" id="UP001449178">
    <property type="component" value="Chromosome"/>
</dbReference>
<dbReference type="RefSeq" id="WP_051396114.1">
    <property type="nucleotide sequence ID" value="NZ_AZOD01000009.1"/>
</dbReference>
<gene>
    <name evidence="1" type="ORF">WMO13_06970</name>
</gene>
<keyword evidence="2" id="KW-1185">Reference proteome</keyword>
<dbReference type="InterPro" id="IPR007411">
    <property type="entry name" value="EpmC"/>
</dbReference>
<proteinExistence type="predicted"/>
<organism evidence="1 2">
    <name type="scientific">Ignatzschineria larvae DSM 13226</name>
    <dbReference type="NCBI Taxonomy" id="1111732"/>
    <lineage>
        <taxon>Bacteria</taxon>
        <taxon>Pseudomonadati</taxon>
        <taxon>Pseudomonadota</taxon>
        <taxon>Gammaproteobacteria</taxon>
        <taxon>Cardiobacteriales</taxon>
        <taxon>Ignatzschineriaceae</taxon>
        <taxon>Ignatzschineria</taxon>
    </lineage>
</organism>
<evidence type="ECO:0000313" key="1">
    <source>
        <dbReference type="EMBL" id="WZW87118.1"/>
    </source>
</evidence>
<reference evidence="1 2" key="1">
    <citation type="submission" date="2024-03" db="EMBL/GenBank/DDBJ databases">
        <title>Complete Genome Sequence and Annotation of Ignatzschineria larvae DSM 13226.</title>
        <authorList>
            <person name="Cantrell E."/>
            <person name="Burcham Z.M."/>
        </authorList>
    </citation>
    <scope>NUCLEOTIDE SEQUENCE [LARGE SCALE GENOMIC DNA]</scope>
    <source>
        <strain evidence="1 2">DSM 13226</strain>
    </source>
</reference>
<protein>
    <submittedName>
        <fullName evidence="1">Elongation factor P hydroxylase</fullName>
    </submittedName>
</protein>
<dbReference type="Pfam" id="PF04315">
    <property type="entry name" value="EpmC"/>
    <property type="match status" value="1"/>
</dbReference>
<evidence type="ECO:0000313" key="2">
    <source>
        <dbReference type="Proteomes" id="UP001449178"/>
    </source>
</evidence>
<accession>A0ABZ3BX74</accession>
<keyword evidence="1" id="KW-0251">Elongation factor</keyword>